<dbReference type="InterPro" id="IPR012925">
    <property type="entry name" value="TipAS_dom"/>
</dbReference>
<dbReference type="Proteomes" id="UP000195781">
    <property type="component" value="Unassembled WGS sequence"/>
</dbReference>
<name>A0A1Y3XZZ5_9ACTN</name>
<accession>A0A1Y3XZZ5</accession>
<dbReference type="Gene3D" id="1.10.490.50">
    <property type="entry name" value="Antibiotic binding domain of TipA-like multidrug resistance regulators"/>
    <property type="match status" value="1"/>
</dbReference>
<proteinExistence type="predicted"/>
<evidence type="ECO:0000313" key="2">
    <source>
        <dbReference type="EMBL" id="OUN88817.1"/>
    </source>
</evidence>
<sequence length="141" mass="15624">MTMQDSEKFEGLKRNLVEENERRYGAEARERCGAAAVDESTRKMLNMGEKDFAAWQELGAEIVSALEEAVRSGADPAGPEGARVCDLHRRWLGYTWPSNTAEAHRGLAEAYVADERFTAYYDGTVVGCAAWLRAAILAHAR</sequence>
<protein>
    <recommendedName>
        <fullName evidence="1">TipAS antibiotic-recognition domain-containing protein</fullName>
    </recommendedName>
</protein>
<gene>
    <name evidence="2" type="ORF">B5G02_04425</name>
</gene>
<dbReference type="AlphaFoldDB" id="A0A1Y3XZZ5"/>
<evidence type="ECO:0000259" key="1">
    <source>
        <dbReference type="Pfam" id="PF07739"/>
    </source>
</evidence>
<dbReference type="SUPFAM" id="SSF89082">
    <property type="entry name" value="Antibiotic binding domain of TipA-like multidrug resistance regulators"/>
    <property type="match status" value="1"/>
</dbReference>
<dbReference type="EMBL" id="NFIE01000008">
    <property type="protein sequence ID" value="OUN88817.1"/>
    <property type="molecule type" value="Genomic_DNA"/>
</dbReference>
<evidence type="ECO:0000313" key="3">
    <source>
        <dbReference type="Proteomes" id="UP000195781"/>
    </source>
</evidence>
<dbReference type="Pfam" id="PF07739">
    <property type="entry name" value="TipAS"/>
    <property type="match status" value="1"/>
</dbReference>
<keyword evidence="3" id="KW-1185">Reference proteome</keyword>
<feature type="domain" description="TipAS antibiotic-recognition" evidence="1">
    <location>
        <begin position="24"/>
        <end position="138"/>
    </location>
</feature>
<organism evidence="2 3">
    <name type="scientific">[Collinsella] massiliensis</name>
    <dbReference type="NCBI Taxonomy" id="1232426"/>
    <lineage>
        <taxon>Bacteria</taxon>
        <taxon>Bacillati</taxon>
        <taxon>Actinomycetota</taxon>
        <taxon>Coriobacteriia</taxon>
        <taxon>Coriobacteriales</taxon>
        <taxon>Coriobacteriaceae</taxon>
        <taxon>Enorma</taxon>
    </lineage>
</organism>
<comment type="caution">
    <text evidence="2">The sequence shown here is derived from an EMBL/GenBank/DDBJ whole genome shotgun (WGS) entry which is preliminary data.</text>
</comment>
<dbReference type="OrthoDB" id="9809391at2"/>
<reference evidence="3" key="1">
    <citation type="submission" date="2017-04" db="EMBL/GenBank/DDBJ databases">
        <title>Function of individual gut microbiota members based on whole genome sequencing of pure cultures obtained from chicken caecum.</title>
        <authorList>
            <person name="Medvecky M."/>
            <person name="Cejkova D."/>
            <person name="Polansky O."/>
            <person name="Karasova D."/>
            <person name="Kubasova T."/>
            <person name="Cizek A."/>
            <person name="Rychlik I."/>
        </authorList>
    </citation>
    <scope>NUCLEOTIDE SEQUENCE [LARGE SCALE GENOMIC DNA]</scope>
    <source>
        <strain evidence="3">An5</strain>
    </source>
</reference>
<dbReference type="InterPro" id="IPR036244">
    <property type="entry name" value="TipA-like_antibiotic-bd"/>
</dbReference>